<evidence type="ECO:0000259" key="2">
    <source>
        <dbReference type="PROSITE" id="PS50987"/>
    </source>
</evidence>
<dbReference type="Gene3D" id="1.10.10.10">
    <property type="entry name" value="Winged helix-like DNA-binding domain superfamily/Winged helix DNA-binding domain"/>
    <property type="match status" value="1"/>
</dbReference>
<dbReference type="PRINTS" id="PR00778">
    <property type="entry name" value="HTHARSR"/>
</dbReference>
<evidence type="ECO:0000313" key="3">
    <source>
        <dbReference type="EMBL" id="PLR79752.1"/>
    </source>
</evidence>
<sequence length="122" mass="14121">MTSAAKHDVFQAIADPNRRKLLKLLAEKELPISEISSHFPISRTAVAKHLSILAEADLVRGRKAGREKRYSLHAEPLTELKDWLSFYEQFWDNKLSMLKHFVENGSHRNIDIVQRKDEQQGE</sequence>
<evidence type="ECO:0000313" key="6">
    <source>
        <dbReference type="Proteomes" id="UP000235114"/>
    </source>
</evidence>
<comment type="caution">
    <text evidence="3">The sequence shown here is derived from an EMBL/GenBank/DDBJ whole genome shotgun (WGS) entry which is preliminary data.</text>
</comment>
<dbReference type="EMBL" id="PGVD01000055">
    <property type="protein sequence ID" value="PLR93162.1"/>
    <property type="molecule type" value="Genomic_DNA"/>
</dbReference>
<name>A0A2N5GG86_9BACI</name>
<dbReference type="InterPro" id="IPR011991">
    <property type="entry name" value="ArsR-like_HTH"/>
</dbReference>
<gene>
    <name evidence="3" type="ORF">CU635_21430</name>
    <name evidence="4" type="ORF">CVD25_17750</name>
</gene>
<reference evidence="4 6" key="2">
    <citation type="submission" date="2017-12" db="EMBL/GenBank/DDBJ databases">
        <title>Comparative Functional Genomics of Dry Heat Resistant strains isolated from the Viking Spacecraft.</title>
        <authorList>
            <person name="Seuylemezian A."/>
            <person name="Cooper K."/>
            <person name="Vaishampayan P."/>
        </authorList>
    </citation>
    <scope>NUCLEOTIDE SEQUENCE [LARGE SCALE GENOMIC DNA]</scope>
    <source>
        <strain evidence="4 6">ATCC 29669</strain>
    </source>
</reference>
<evidence type="ECO:0000313" key="5">
    <source>
        <dbReference type="Proteomes" id="UP000234951"/>
    </source>
</evidence>
<dbReference type="EMBL" id="PGVA01000076">
    <property type="protein sequence ID" value="PLR79752.1"/>
    <property type="molecule type" value="Genomic_DNA"/>
</dbReference>
<dbReference type="NCBIfam" id="NF033788">
    <property type="entry name" value="HTH_metalloreg"/>
    <property type="match status" value="1"/>
</dbReference>
<dbReference type="OrthoDB" id="9799175at2"/>
<keyword evidence="6" id="KW-1185">Reference proteome</keyword>
<dbReference type="SMART" id="SM00418">
    <property type="entry name" value="HTH_ARSR"/>
    <property type="match status" value="1"/>
</dbReference>
<dbReference type="GO" id="GO:0003677">
    <property type="term" value="F:DNA binding"/>
    <property type="evidence" value="ECO:0007669"/>
    <property type="project" value="UniProtKB-KW"/>
</dbReference>
<dbReference type="GO" id="GO:0003700">
    <property type="term" value="F:DNA-binding transcription factor activity"/>
    <property type="evidence" value="ECO:0007669"/>
    <property type="project" value="InterPro"/>
</dbReference>
<organism evidence="3 5">
    <name type="scientific">Bacillus canaveralius</name>
    <dbReference type="NCBI Taxonomy" id="1403243"/>
    <lineage>
        <taxon>Bacteria</taxon>
        <taxon>Bacillati</taxon>
        <taxon>Bacillota</taxon>
        <taxon>Bacilli</taxon>
        <taxon>Bacillales</taxon>
        <taxon>Bacillaceae</taxon>
        <taxon>Bacillus</taxon>
    </lineage>
</organism>
<dbReference type="InterPro" id="IPR036388">
    <property type="entry name" value="WH-like_DNA-bd_sf"/>
</dbReference>
<dbReference type="InterPro" id="IPR001845">
    <property type="entry name" value="HTH_ArsR_DNA-bd_dom"/>
</dbReference>
<protein>
    <submittedName>
        <fullName evidence="3">Transcriptional regulator</fullName>
    </submittedName>
</protein>
<keyword evidence="1" id="KW-0238">DNA-binding</keyword>
<proteinExistence type="predicted"/>
<evidence type="ECO:0000256" key="1">
    <source>
        <dbReference type="ARBA" id="ARBA00023125"/>
    </source>
</evidence>
<dbReference type="InterPro" id="IPR036390">
    <property type="entry name" value="WH_DNA-bd_sf"/>
</dbReference>
<dbReference type="Pfam" id="PF01022">
    <property type="entry name" value="HTH_5"/>
    <property type="match status" value="1"/>
</dbReference>
<evidence type="ECO:0000313" key="4">
    <source>
        <dbReference type="EMBL" id="PLR93162.1"/>
    </source>
</evidence>
<dbReference type="PANTHER" id="PTHR38600:SF1">
    <property type="entry name" value="TRANSCRIPTIONAL REGULATORY PROTEIN"/>
    <property type="match status" value="1"/>
</dbReference>
<dbReference type="RefSeq" id="WP_101579406.1">
    <property type="nucleotide sequence ID" value="NZ_PGVA01000076.1"/>
</dbReference>
<dbReference type="SUPFAM" id="SSF46785">
    <property type="entry name" value="Winged helix' DNA-binding domain"/>
    <property type="match status" value="1"/>
</dbReference>
<dbReference type="PANTHER" id="PTHR38600">
    <property type="entry name" value="TRANSCRIPTIONAL REGULATORY PROTEIN"/>
    <property type="match status" value="1"/>
</dbReference>
<dbReference type="PROSITE" id="PS50987">
    <property type="entry name" value="HTH_ARSR_2"/>
    <property type="match status" value="1"/>
</dbReference>
<feature type="domain" description="HTH arsR-type" evidence="2">
    <location>
        <begin position="1"/>
        <end position="92"/>
    </location>
</feature>
<dbReference type="Proteomes" id="UP000234951">
    <property type="component" value="Unassembled WGS sequence"/>
</dbReference>
<dbReference type="CDD" id="cd00090">
    <property type="entry name" value="HTH_ARSR"/>
    <property type="match status" value="1"/>
</dbReference>
<dbReference type="AlphaFoldDB" id="A0A2N5GG86"/>
<accession>A0A2N5GG86</accession>
<dbReference type="Proteomes" id="UP000235114">
    <property type="component" value="Unassembled WGS sequence"/>
</dbReference>
<reference evidence="3 5" key="1">
    <citation type="submission" date="2017-11" db="EMBL/GenBank/DDBJ databases">
        <title>Comparitive Functional Genomics of Dry Heat Resistant strains isolated from the Viking Spacecraft.</title>
        <authorList>
            <person name="Seuylemezian A."/>
            <person name="Cooper K."/>
            <person name="Vaishampayan P."/>
        </authorList>
    </citation>
    <scope>NUCLEOTIDE SEQUENCE [LARGE SCALE GENOMIC DNA]</scope>
    <source>
        <strain evidence="3 5">M4.6</strain>
    </source>
</reference>